<proteinExistence type="inferred from homology"/>
<keyword evidence="7" id="KW-0820">tRNA-binding</keyword>
<dbReference type="PROSITE" id="PS50159">
    <property type="entry name" value="RIBOSOMAL_S13_2"/>
    <property type="match status" value="1"/>
</dbReference>
<dbReference type="InterPro" id="IPR019980">
    <property type="entry name" value="Ribosomal_uS13_bac-type"/>
</dbReference>
<evidence type="ECO:0000256" key="6">
    <source>
        <dbReference type="ARBA" id="ARBA00035166"/>
    </source>
</evidence>
<protein>
    <recommendedName>
        <fullName evidence="6 7">Small ribosomal subunit protein uS13</fullName>
    </recommendedName>
</protein>
<reference evidence="11" key="1">
    <citation type="submission" date="2023-07" db="EMBL/GenBank/DDBJ databases">
        <title>Christiangramia sp. SM2212., a novel bacterium of the family Flavobacteriaceae isolated from the sea sediment.</title>
        <authorList>
            <person name="Wang J."/>
            <person name="Zhang X."/>
        </authorList>
    </citation>
    <scope>NUCLEOTIDE SEQUENCE [LARGE SCALE GENOMIC DNA]</scope>
    <source>
        <strain evidence="11">SM2212</strain>
    </source>
</reference>
<comment type="function">
    <text evidence="7">Located at the top of the head of the 30S subunit, it contacts several helices of the 16S rRNA. In the 70S ribosome it contacts the 23S rRNA (bridge B1a) and protein L5 of the 50S subunit (bridge B1b), connecting the 2 subunits; these bridges are implicated in subunit movement. Contacts the tRNAs in the A and P-sites.</text>
</comment>
<evidence type="ECO:0000256" key="5">
    <source>
        <dbReference type="ARBA" id="ARBA00023274"/>
    </source>
</evidence>
<keyword evidence="2 7" id="KW-0699">rRNA-binding</keyword>
<comment type="subunit">
    <text evidence="7">Part of the 30S ribosomal subunit. Forms a loose heterodimer with protein S19. Forms two bridges to the 50S subunit in the 70S ribosome.</text>
</comment>
<dbReference type="GO" id="GO:0005840">
    <property type="term" value="C:ribosome"/>
    <property type="evidence" value="ECO:0007669"/>
    <property type="project" value="UniProtKB-KW"/>
</dbReference>
<evidence type="ECO:0000313" key="11">
    <source>
        <dbReference type="Proteomes" id="UP001257234"/>
    </source>
</evidence>
<dbReference type="PIRSF" id="PIRSF002134">
    <property type="entry name" value="Ribosomal_S13"/>
    <property type="match status" value="1"/>
</dbReference>
<dbReference type="PROSITE" id="PS00646">
    <property type="entry name" value="RIBOSOMAL_S13_1"/>
    <property type="match status" value="1"/>
</dbReference>
<dbReference type="InterPro" id="IPR001892">
    <property type="entry name" value="Ribosomal_uS13"/>
</dbReference>
<name>A0ABU1ETN9_9FLAO</name>
<dbReference type="PANTHER" id="PTHR10871:SF1">
    <property type="entry name" value="SMALL RIBOSOMAL SUBUNIT PROTEIN US13M"/>
    <property type="match status" value="1"/>
</dbReference>
<sequence>MARIAGVDIPKQKRGVIALTYIFGIGKSRAQEILAQAKVDENKKVSDWDDDEIGKIREAVGQFTIEGELRTEVQMSIKRLMDIGCYRGIRHRAGLPLRGQRTKNNSRTRKGRRKTVANKKKATK</sequence>
<evidence type="ECO:0000256" key="8">
    <source>
        <dbReference type="RuleBase" id="RU003830"/>
    </source>
</evidence>
<dbReference type="InterPro" id="IPR018269">
    <property type="entry name" value="Ribosomal_uS13_CS"/>
</dbReference>
<evidence type="ECO:0000313" key="10">
    <source>
        <dbReference type="EMBL" id="MDR5591775.1"/>
    </source>
</evidence>
<evidence type="ECO:0000256" key="7">
    <source>
        <dbReference type="HAMAP-Rule" id="MF_01315"/>
    </source>
</evidence>
<dbReference type="Gene3D" id="1.10.8.50">
    <property type="match status" value="1"/>
</dbReference>
<keyword evidence="4 7" id="KW-0689">Ribosomal protein</keyword>
<gene>
    <name evidence="7 10" type="primary">rpsM</name>
    <name evidence="10" type="ORF">RE431_14110</name>
</gene>
<dbReference type="RefSeq" id="WP_309562618.1">
    <property type="nucleotide sequence ID" value="NZ_JAVJIU010000005.1"/>
</dbReference>
<comment type="caution">
    <text evidence="10">The sequence shown here is derived from an EMBL/GenBank/DDBJ whole genome shotgun (WGS) entry which is preliminary data.</text>
</comment>
<keyword evidence="11" id="KW-1185">Reference proteome</keyword>
<dbReference type="SUPFAM" id="SSF46946">
    <property type="entry name" value="S13-like H2TH domain"/>
    <property type="match status" value="1"/>
</dbReference>
<evidence type="ECO:0000256" key="9">
    <source>
        <dbReference type="SAM" id="MobiDB-lite"/>
    </source>
</evidence>
<keyword evidence="3 7" id="KW-0694">RNA-binding</keyword>
<keyword evidence="5 7" id="KW-0687">Ribonucleoprotein</keyword>
<dbReference type="InterPro" id="IPR010979">
    <property type="entry name" value="Ribosomal_uS13-like_H2TH"/>
</dbReference>
<dbReference type="EMBL" id="JAVJIU010000005">
    <property type="protein sequence ID" value="MDR5591775.1"/>
    <property type="molecule type" value="Genomic_DNA"/>
</dbReference>
<evidence type="ECO:0000256" key="3">
    <source>
        <dbReference type="ARBA" id="ARBA00022884"/>
    </source>
</evidence>
<dbReference type="Pfam" id="PF00416">
    <property type="entry name" value="Ribosomal_S13"/>
    <property type="match status" value="1"/>
</dbReference>
<evidence type="ECO:0000256" key="2">
    <source>
        <dbReference type="ARBA" id="ARBA00022730"/>
    </source>
</evidence>
<accession>A0ABU1ETN9</accession>
<dbReference type="NCBIfam" id="TIGR03631">
    <property type="entry name" value="uS13_bact"/>
    <property type="match status" value="1"/>
</dbReference>
<dbReference type="HAMAP" id="MF_01315">
    <property type="entry name" value="Ribosomal_uS13"/>
    <property type="match status" value="1"/>
</dbReference>
<feature type="compositionally biased region" description="Basic residues" evidence="9">
    <location>
        <begin position="100"/>
        <end position="124"/>
    </location>
</feature>
<evidence type="ECO:0000256" key="1">
    <source>
        <dbReference type="ARBA" id="ARBA00008080"/>
    </source>
</evidence>
<organism evidence="10 11">
    <name type="scientific">Christiangramia sediminicola</name>
    <dbReference type="NCBI Taxonomy" id="3073267"/>
    <lineage>
        <taxon>Bacteria</taxon>
        <taxon>Pseudomonadati</taxon>
        <taxon>Bacteroidota</taxon>
        <taxon>Flavobacteriia</taxon>
        <taxon>Flavobacteriales</taxon>
        <taxon>Flavobacteriaceae</taxon>
        <taxon>Christiangramia</taxon>
    </lineage>
</organism>
<dbReference type="Gene3D" id="4.10.910.10">
    <property type="entry name" value="30s ribosomal protein s13, domain 2"/>
    <property type="match status" value="1"/>
</dbReference>
<dbReference type="Proteomes" id="UP001257234">
    <property type="component" value="Unassembled WGS sequence"/>
</dbReference>
<evidence type="ECO:0000256" key="4">
    <source>
        <dbReference type="ARBA" id="ARBA00022980"/>
    </source>
</evidence>
<dbReference type="PANTHER" id="PTHR10871">
    <property type="entry name" value="30S RIBOSOMAL PROTEIN S13/40S RIBOSOMAL PROTEIN S18"/>
    <property type="match status" value="1"/>
</dbReference>
<comment type="similarity">
    <text evidence="1 7 8">Belongs to the universal ribosomal protein uS13 family.</text>
</comment>
<feature type="region of interest" description="Disordered" evidence="9">
    <location>
        <begin position="94"/>
        <end position="124"/>
    </location>
</feature>
<dbReference type="InterPro" id="IPR027437">
    <property type="entry name" value="Rbsml_uS13_C"/>
</dbReference>